<reference evidence="2" key="1">
    <citation type="submission" date="2020-05" db="EMBL/GenBank/DDBJ databases">
        <authorList>
            <person name="Chiriac C."/>
            <person name="Salcher M."/>
            <person name="Ghai R."/>
            <person name="Kavagutti S V."/>
        </authorList>
    </citation>
    <scope>NUCLEOTIDE SEQUENCE</scope>
</reference>
<gene>
    <name evidence="2" type="ORF">UFOPK1412_00537</name>
</gene>
<proteinExistence type="predicted"/>
<sequence length="103" mass="11134">MPHLEPSPKYGINTSDKYEVARTTVVIPALLAIANWCSVTGRPATVNIGLGVFFVKGIRRVPKPPTSKIPTLIYSAIKRETAAFICASVAVIAMRILFLPLSP</sequence>
<dbReference type="EMBL" id="CAEZSI010000056">
    <property type="protein sequence ID" value="CAB4538720.1"/>
    <property type="molecule type" value="Genomic_DNA"/>
</dbReference>
<organism evidence="2">
    <name type="scientific">freshwater metagenome</name>
    <dbReference type="NCBI Taxonomy" id="449393"/>
    <lineage>
        <taxon>unclassified sequences</taxon>
        <taxon>metagenomes</taxon>
        <taxon>ecological metagenomes</taxon>
    </lineage>
</organism>
<protein>
    <submittedName>
        <fullName evidence="2">Unannotated protein</fullName>
    </submittedName>
</protein>
<feature type="transmembrane region" description="Helical" evidence="1">
    <location>
        <begin position="82"/>
        <end position="101"/>
    </location>
</feature>
<evidence type="ECO:0000256" key="1">
    <source>
        <dbReference type="SAM" id="Phobius"/>
    </source>
</evidence>
<name>A0A6J6BHY9_9ZZZZ</name>
<keyword evidence="1" id="KW-1133">Transmembrane helix</keyword>
<evidence type="ECO:0000313" key="2">
    <source>
        <dbReference type="EMBL" id="CAB4538720.1"/>
    </source>
</evidence>
<dbReference type="AlphaFoldDB" id="A0A6J6BHY9"/>
<accession>A0A6J6BHY9</accession>
<keyword evidence="1" id="KW-0812">Transmembrane</keyword>
<keyword evidence="1" id="KW-0472">Membrane</keyword>